<feature type="non-terminal residue" evidence="7">
    <location>
        <position position="1"/>
    </location>
</feature>
<feature type="non-terminal residue" evidence="7">
    <location>
        <position position="262"/>
    </location>
</feature>
<gene>
    <name evidence="7" type="ORF">CR513_31757</name>
</gene>
<keyword evidence="3 6" id="KW-0812">Transmembrane</keyword>
<evidence type="ECO:0000313" key="8">
    <source>
        <dbReference type="Proteomes" id="UP000257109"/>
    </source>
</evidence>
<comment type="subcellular location">
    <subcellularLocation>
        <location evidence="1">Membrane</location>
        <topology evidence="1">Multi-pass membrane protein</topology>
    </subcellularLocation>
</comment>
<evidence type="ECO:0000256" key="5">
    <source>
        <dbReference type="ARBA" id="ARBA00023136"/>
    </source>
</evidence>
<feature type="transmembrane region" description="Helical" evidence="6">
    <location>
        <begin position="214"/>
        <end position="240"/>
    </location>
</feature>
<dbReference type="Pfam" id="PF03092">
    <property type="entry name" value="BT1"/>
    <property type="match status" value="2"/>
</dbReference>
<feature type="transmembrane region" description="Helical" evidence="6">
    <location>
        <begin position="46"/>
        <end position="67"/>
    </location>
</feature>
<reference evidence="7" key="1">
    <citation type="submission" date="2018-05" db="EMBL/GenBank/DDBJ databases">
        <title>Draft genome of Mucuna pruriens seed.</title>
        <authorList>
            <person name="Nnadi N.E."/>
            <person name="Vos R."/>
            <person name="Hasami M.H."/>
            <person name="Devisetty U.K."/>
            <person name="Aguiy J.C."/>
        </authorList>
    </citation>
    <scope>NUCLEOTIDE SEQUENCE [LARGE SCALE GENOMIC DNA]</scope>
    <source>
        <strain evidence="7">JCA_2017</strain>
    </source>
</reference>
<keyword evidence="8" id="KW-1185">Reference proteome</keyword>
<dbReference type="GO" id="GO:0016020">
    <property type="term" value="C:membrane"/>
    <property type="evidence" value="ECO:0007669"/>
    <property type="project" value="UniProtKB-SubCell"/>
</dbReference>
<comment type="caution">
    <text evidence="7">The sequence shown here is derived from an EMBL/GenBank/DDBJ whole genome shotgun (WGS) entry which is preliminary data.</text>
</comment>
<evidence type="ECO:0000256" key="2">
    <source>
        <dbReference type="ARBA" id="ARBA00022448"/>
    </source>
</evidence>
<dbReference type="EMBL" id="QJKJ01006395">
    <property type="protein sequence ID" value="RDX86857.1"/>
    <property type="molecule type" value="Genomic_DNA"/>
</dbReference>
<protein>
    <submittedName>
        <fullName evidence="7">Folate-biopterin transporter 1, chloroplastic</fullName>
    </submittedName>
</protein>
<dbReference type="InterPro" id="IPR039309">
    <property type="entry name" value="BT1"/>
</dbReference>
<dbReference type="OrthoDB" id="754047at2759"/>
<evidence type="ECO:0000256" key="6">
    <source>
        <dbReference type="SAM" id="Phobius"/>
    </source>
</evidence>
<feature type="transmembrane region" description="Helical" evidence="6">
    <location>
        <begin position="140"/>
        <end position="170"/>
    </location>
</feature>
<dbReference type="PANTHER" id="PTHR31585:SF0">
    <property type="entry name" value="FOLATE-BIOPTERIN TRANSPORTER 1, CHLOROPLASTIC"/>
    <property type="match status" value="1"/>
</dbReference>
<feature type="transmembrane region" description="Helical" evidence="6">
    <location>
        <begin position="98"/>
        <end position="119"/>
    </location>
</feature>
<evidence type="ECO:0000256" key="4">
    <source>
        <dbReference type="ARBA" id="ARBA00022989"/>
    </source>
</evidence>
<feature type="transmembrane region" description="Helical" evidence="6">
    <location>
        <begin position="20"/>
        <end position="40"/>
    </location>
</feature>
<dbReference type="Proteomes" id="UP000257109">
    <property type="component" value="Unassembled WGS sequence"/>
</dbReference>
<evidence type="ECO:0000256" key="1">
    <source>
        <dbReference type="ARBA" id="ARBA00004141"/>
    </source>
</evidence>
<dbReference type="STRING" id="157652.A0A371G8H9"/>
<keyword evidence="2" id="KW-0813">Transport</keyword>
<name>A0A371G8H9_MUCPR</name>
<proteinExistence type="predicted"/>
<organism evidence="7 8">
    <name type="scientific">Mucuna pruriens</name>
    <name type="common">Velvet bean</name>
    <name type="synonym">Dolichos pruriens</name>
    <dbReference type="NCBI Taxonomy" id="157652"/>
    <lineage>
        <taxon>Eukaryota</taxon>
        <taxon>Viridiplantae</taxon>
        <taxon>Streptophyta</taxon>
        <taxon>Embryophyta</taxon>
        <taxon>Tracheophyta</taxon>
        <taxon>Spermatophyta</taxon>
        <taxon>Magnoliopsida</taxon>
        <taxon>eudicotyledons</taxon>
        <taxon>Gunneridae</taxon>
        <taxon>Pentapetalae</taxon>
        <taxon>rosids</taxon>
        <taxon>fabids</taxon>
        <taxon>Fabales</taxon>
        <taxon>Fabaceae</taxon>
        <taxon>Papilionoideae</taxon>
        <taxon>50 kb inversion clade</taxon>
        <taxon>NPAAA clade</taxon>
        <taxon>indigoferoid/millettioid clade</taxon>
        <taxon>Phaseoleae</taxon>
        <taxon>Mucuna</taxon>
    </lineage>
</organism>
<feature type="transmembrane region" description="Helical" evidence="6">
    <location>
        <begin position="74"/>
        <end position="92"/>
    </location>
</feature>
<keyword evidence="4 6" id="KW-1133">Transmembrane helix</keyword>
<dbReference type="PANTHER" id="PTHR31585">
    <property type="entry name" value="FOLATE-BIOPTERIN TRANSPORTER 1, CHLOROPLASTIC"/>
    <property type="match status" value="1"/>
</dbReference>
<evidence type="ECO:0000313" key="7">
    <source>
        <dbReference type="EMBL" id="RDX86857.1"/>
    </source>
</evidence>
<sequence>MKITSSKAAPKKYKYCISTIKLLEIYLFLGVARLVVNFYLKDDLHLDHVEVVVIFGFSALSNFVPLFDYQRRSYLVLSSLLVVLSWSLMTTFVDNKYNVIFCIILGSFSVTFLDIQWLWRGHEVSHKAPQDLFDLYIRLSLYWIFAGCIWSNIFFGFTTLLPLLVFTVVVPVKEQHMFSTTKGQNLLFTGPEFLKTILQSNSTMFYFTTNSLGFTLEFLGCVQFVTLISSLLGIGLYNGFMKNMPFRKIFLIIFFRESFSIY</sequence>
<evidence type="ECO:0000256" key="3">
    <source>
        <dbReference type="ARBA" id="ARBA00022692"/>
    </source>
</evidence>
<keyword evidence="5 6" id="KW-0472">Membrane</keyword>
<dbReference type="AlphaFoldDB" id="A0A371G8H9"/>
<accession>A0A371G8H9</accession>